<proteinExistence type="predicted"/>
<protein>
    <submittedName>
        <fullName evidence="2">Isopenicillin-N N-acyltransferase like protein</fullName>
    </submittedName>
</protein>
<dbReference type="PANTHER" id="PTHR34180">
    <property type="entry name" value="PEPTIDASE C45"/>
    <property type="match status" value="1"/>
</dbReference>
<name>A0A1H4LGQ7_9HYPH</name>
<evidence type="ECO:0000313" key="2">
    <source>
        <dbReference type="EMBL" id="SEB69748.1"/>
    </source>
</evidence>
<dbReference type="PANTHER" id="PTHR34180:SF1">
    <property type="entry name" value="BETA-ALANYL-DOPAMINE_CARCININE HYDROLASE"/>
    <property type="match status" value="1"/>
</dbReference>
<evidence type="ECO:0000259" key="1">
    <source>
        <dbReference type="Pfam" id="PF03417"/>
    </source>
</evidence>
<dbReference type="GO" id="GO:0016746">
    <property type="term" value="F:acyltransferase activity"/>
    <property type="evidence" value="ECO:0007669"/>
    <property type="project" value="UniProtKB-KW"/>
</dbReference>
<dbReference type="Gene3D" id="3.60.60.10">
    <property type="entry name" value="Penicillin V Acylase, Chain A"/>
    <property type="match status" value="1"/>
</dbReference>
<dbReference type="EMBL" id="FNSL01000001">
    <property type="protein sequence ID" value="SEB69748.1"/>
    <property type="molecule type" value="Genomic_DNA"/>
</dbReference>
<dbReference type="Pfam" id="PF03417">
    <property type="entry name" value="AAT"/>
    <property type="match status" value="1"/>
</dbReference>
<dbReference type="InterPro" id="IPR047794">
    <property type="entry name" value="C45_proenzyme-like"/>
</dbReference>
<accession>A0A1H4LGQ7</accession>
<dbReference type="Proteomes" id="UP000199064">
    <property type="component" value="Unassembled WGS sequence"/>
</dbReference>
<dbReference type="InterPro" id="IPR005079">
    <property type="entry name" value="Peptidase_C45_hydrolase"/>
</dbReference>
<dbReference type="NCBIfam" id="NF040521">
    <property type="entry name" value="C45_proenzyme"/>
    <property type="match status" value="1"/>
</dbReference>
<dbReference type="RefSeq" id="WP_090329209.1">
    <property type="nucleotide sequence ID" value="NZ_FNSL01000001.1"/>
</dbReference>
<sequence length="351" mass="38672">MPVSKTRFPLIDVWGRPEERGRQIGAAFGERIDRTLSLYRAYFARPDEELLSVAAHFRGVIGAFDPHYAAEIEGIAEGAEVDPLWVYALNARSELLAALSASECTVVQYTGTPFTGQNWDWSEKLEELVVLIRSEDERGRRFLTMTEPGILAKVGLNDAGFCVCLNFLPTPKPTNGLPSHVLLRALLDAGSWAEVEETLERAGTGRSLNLLVAGADGRGINIEYEGDAARRMEAGGTATTHTNHYLTCDAPVDAELLENSTARLDRIRFLTAPGSPTDLVRLKSVLSDQEHSEHAILAPYRDSEGFLGRKGTVCTIAMDLAERRMHIRRGNDPANPFHQIQVVEKETALSM</sequence>
<dbReference type="AlphaFoldDB" id="A0A1H4LGQ7"/>
<organism evidence="2 3">
    <name type="scientific">Nitratireductor aquibiodomus</name>
    <dbReference type="NCBI Taxonomy" id="204799"/>
    <lineage>
        <taxon>Bacteria</taxon>
        <taxon>Pseudomonadati</taxon>
        <taxon>Pseudomonadota</taxon>
        <taxon>Alphaproteobacteria</taxon>
        <taxon>Hyphomicrobiales</taxon>
        <taxon>Phyllobacteriaceae</taxon>
        <taxon>Nitratireductor</taxon>
    </lineage>
</organism>
<keyword evidence="3" id="KW-1185">Reference proteome</keyword>
<feature type="domain" description="Peptidase C45 hydrolase" evidence="1">
    <location>
        <begin position="112"/>
        <end position="331"/>
    </location>
</feature>
<gene>
    <name evidence="2" type="ORF">SAMN05216452_2818</name>
</gene>
<keyword evidence="2" id="KW-0012">Acyltransferase</keyword>
<dbReference type="Gene3D" id="1.10.10.2120">
    <property type="match status" value="1"/>
</dbReference>
<evidence type="ECO:0000313" key="3">
    <source>
        <dbReference type="Proteomes" id="UP000199064"/>
    </source>
</evidence>
<reference evidence="3" key="1">
    <citation type="submission" date="2016-10" db="EMBL/GenBank/DDBJ databases">
        <authorList>
            <person name="Varghese N."/>
            <person name="Submissions S."/>
        </authorList>
    </citation>
    <scope>NUCLEOTIDE SEQUENCE [LARGE SCALE GENOMIC DNA]</scope>
    <source>
        <strain evidence="3">ES.061</strain>
    </source>
</reference>
<dbReference type="InterPro" id="IPR047801">
    <property type="entry name" value="Peptidase_C45"/>
</dbReference>
<keyword evidence="2" id="KW-0808">Transferase</keyword>